<dbReference type="InParanoid" id="A0A151ZD23"/>
<sequence>MINIPNKLILTLKSQNLKYFINRIISNRSTSNHINNITFQYTKTTKDTLFPSIKSIYTSIHSGITIINNPKCHYSTTTTTTKSKSPLTLNKNSITSEEINGTINYLYSLEPTQKNFEEKKQLLNQIYEHLENNTVVDVQNNKLLKSSTTLINLFIEVDDIDKAISIFTKYVPDSTSIESYYIFHSILISLLKFKGIEESIEFFSKWLSTFTEYPQNRQFLEYLKSLHTTQLHIQQGTENSDNNTTKVDVYKRIYKILQDRGLGNGNVHIGFVIFNLWNGNFNEAMSIYKHYIKEGGKPSLYIYAKFIQSLIPTGKIKRCITILDWMLQDNIDVNFAIYQNLFQMCAKMHEGEFLRKMVEVMFLNTKDPKEIAYLIFYNSVQRQQSSTPKEHGNIYKELEKQLYGQSKRVQQEIIDTAIRCFLIYNHYEKALEWHCKRTVHYGLPPSRDAVTFFMQYHINRLDSDPKVFDNAGCKTIWTTKYYDTIVEVEERMKTYIDHPIDIGQIFSQIENFLTEFTFNPISIVLPKDSESEVDQANKLSLETEPHQNILHDITKTQNLLIHGKLMNWLKSNYFQSGNIPPGIQLIRLMCDIGEDVELYKKFIKIVPDLYKPVTFNSNVYTRMSSSHEMIEYLMLEDRDTILRSKSIWNTLLYKLASESHTEYAIKIALEMMDKDLPIQCYNTIANRVFNNHEMTEDVMNLVNYIINHLFEEKRKNGPTHKHSMKPIAFAPIMNVVLQWKLNNQPPEEAYNYFRTMEQKDQFSFDLAVKALELMYPAITNVDTFHEITKEFYKLDKMMNYSPIELKRTKLIQALFTLWEPLKSDNGNNEHIVSYTLKNLIKVTNNLSPESMSMIMRATRDTQFHVLVGKRLHVYTNIPNSVIDQLRISNSIEQDKDLEKMINSYKPFIQIYEDNSTPLSNAATEFLDKTFLSKREPTQMK</sequence>
<dbReference type="PANTHER" id="PTHR46128:SF356">
    <property type="entry name" value="PENTACOTRIPEPTIDE-REPEAT REGION OF PRORP DOMAIN-CONTAINING PROTEIN"/>
    <property type="match status" value="1"/>
</dbReference>
<dbReference type="Gene3D" id="1.25.40.10">
    <property type="entry name" value="Tetratricopeptide repeat domain"/>
    <property type="match status" value="1"/>
</dbReference>
<dbReference type="FunCoup" id="A0A151ZD23">
    <property type="interactions" value="262"/>
</dbReference>
<dbReference type="EMBL" id="LODT01000034">
    <property type="protein sequence ID" value="KYQ91847.1"/>
    <property type="molecule type" value="Genomic_DNA"/>
</dbReference>
<proteinExistence type="inferred from homology"/>
<keyword evidence="3" id="KW-1185">Reference proteome</keyword>
<dbReference type="Proteomes" id="UP000076078">
    <property type="component" value="Unassembled WGS sequence"/>
</dbReference>
<dbReference type="PANTHER" id="PTHR46128">
    <property type="entry name" value="MITOCHONDRIAL GROUP I INTRON SPLICING FACTOR CCM1"/>
    <property type="match status" value="1"/>
</dbReference>
<evidence type="ECO:0008006" key="4">
    <source>
        <dbReference type="Google" id="ProtNLM"/>
    </source>
</evidence>
<comment type="similarity">
    <text evidence="1">Belongs to the PPR family. P subfamily.</text>
</comment>
<evidence type="ECO:0000313" key="2">
    <source>
        <dbReference type="EMBL" id="KYQ91847.1"/>
    </source>
</evidence>
<evidence type="ECO:0000256" key="1">
    <source>
        <dbReference type="ARBA" id="ARBA00007626"/>
    </source>
</evidence>
<dbReference type="OrthoDB" id="10635142at2759"/>
<dbReference type="InterPro" id="IPR011990">
    <property type="entry name" value="TPR-like_helical_dom_sf"/>
</dbReference>
<name>A0A151ZD23_TIELA</name>
<accession>A0A151ZD23</accession>
<protein>
    <recommendedName>
        <fullName evidence="4">Pentatricopeptide repeat-containing protein</fullName>
    </recommendedName>
</protein>
<gene>
    <name evidence="2" type="ORF">DLAC_07651</name>
</gene>
<dbReference type="AlphaFoldDB" id="A0A151ZD23"/>
<organism evidence="2 3">
    <name type="scientific">Tieghemostelium lacteum</name>
    <name type="common">Slime mold</name>
    <name type="synonym">Dictyostelium lacteum</name>
    <dbReference type="NCBI Taxonomy" id="361077"/>
    <lineage>
        <taxon>Eukaryota</taxon>
        <taxon>Amoebozoa</taxon>
        <taxon>Evosea</taxon>
        <taxon>Eumycetozoa</taxon>
        <taxon>Dictyostelia</taxon>
        <taxon>Dictyosteliales</taxon>
        <taxon>Raperosteliaceae</taxon>
        <taxon>Tieghemostelium</taxon>
    </lineage>
</organism>
<evidence type="ECO:0000313" key="3">
    <source>
        <dbReference type="Proteomes" id="UP000076078"/>
    </source>
</evidence>
<dbReference type="SUPFAM" id="SSF48452">
    <property type="entry name" value="TPR-like"/>
    <property type="match status" value="1"/>
</dbReference>
<comment type="caution">
    <text evidence="2">The sequence shown here is derived from an EMBL/GenBank/DDBJ whole genome shotgun (WGS) entry which is preliminary data.</text>
</comment>
<reference evidence="2 3" key="1">
    <citation type="submission" date="2015-12" db="EMBL/GenBank/DDBJ databases">
        <title>Dictyostelia acquired genes for synthesis and detection of signals that induce cell-type specialization by lateral gene transfer from prokaryotes.</title>
        <authorList>
            <person name="Gloeckner G."/>
            <person name="Schaap P."/>
        </authorList>
    </citation>
    <scope>NUCLEOTIDE SEQUENCE [LARGE SCALE GENOMIC DNA]</scope>
    <source>
        <strain evidence="2 3">TK</strain>
    </source>
</reference>
<dbReference type="InterPro" id="IPR050872">
    <property type="entry name" value="PPR_P_subfamily"/>
</dbReference>